<dbReference type="Proteomes" id="UP000434957">
    <property type="component" value="Unassembled WGS sequence"/>
</dbReference>
<protein>
    <submittedName>
        <fullName evidence="1">Uncharacterized protein</fullName>
    </submittedName>
</protein>
<sequence>MHLPVGDGLSTLLRLETVAATVVDTLPTIWYTLWMRCEDGCRAGSEPAQVQEEWLSYNGTGE</sequence>
<gene>
    <name evidence="1" type="ORF">PR001_g29631</name>
    <name evidence="2" type="ORF">PR003_g30747</name>
</gene>
<comment type="caution">
    <text evidence="1">The sequence shown here is derived from an EMBL/GenBank/DDBJ whole genome shotgun (WGS) entry which is preliminary data.</text>
</comment>
<dbReference type="EMBL" id="QXFT01005930">
    <property type="protein sequence ID" value="KAE9270673.1"/>
    <property type="molecule type" value="Genomic_DNA"/>
</dbReference>
<organism evidence="1 3">
    <name type="scientific">Phytophthora rubi</name>
    <dbReference type="NCBI Taxonomy" id="129364"/>
    <lineage>
        <taxon>Eukaryota</taxon>
        <taxon>Sar</taxon>
        <taxon>Stramenopiles</taxon>
        <taxon>Oomycota</taxon>
        <taxon>Peronosporomycetes</taxon>
        <taxon>Peronosporales</taxon>
        <taxon>Peronosporaceae</taxon>
        <taxon>Phytophthora</taxon>
    </lineage>
</organism>
<name>A0A6A3GZR6_9STRA</name>
<keyword evidence="4" id="KW-1185">Reference proteome</keyword>
<evidence type="ECO:0000313" key="3">
    <source>
        <dbReference type="Proteomes" id="UP000429607"/>
    </source>
</evidence>
<evidence type="ECO:0000313" key="4">
    <source>
        <dbReference type="Proteomes" id="UP000434957"/>
    </source>
</evidence>
<accession>A0A6A3GZR6</accession>
<reference evidence="1 3" key="1">
    <citation type="submission" date="2018-09" db="EMBL/GenBank/DDBJ databases">
        <title>Genomic investigation of the strawberry pathogen Phytophthora fragariae indicates pathogenicity is determined by transcriptional variation in three key races.</title>
        <authorList>
            <person name="Adams T.M."/>
            <person name="Armitage A.D."/>
            <person name="Sobczyk M.K."/>
            <person name="Bates H.J."/>
            <person name="Dunwell J.M."/>
            <person name="Nellist C.F."/>
            <person name="Harrison R.J."/>
        </authorList>
    </citation>
    <scope>NUCLEOTIDE SEQUENCE [LARGE SCALE GENOMIC DNA]</scope>
    <source>
        <strain evidence="1 3">SCRP249</strain>
        <strain evidence="2 4">SCRP333</strain>
    </source>
</reference>
<evidence type="ECO:0000313" key="1">
    <source>
        <dbReference type="EMBL" id="KAE8962686.1"/>
    </source>
</evidence>
<proteinExistence type="predicted"/>
<dbReference type="AlphaFoldDB" id="A0A6A3GZR6"/>
<dbReference type="Proteomes" id="UP000429607">
    <property type="component" value="Unassembled WGS sequence"/>
</dbReference>
<evidence type="ECO:0000313" key="2">
    <source>
        <dbReference type="EMBL" id="KAE9270673.1"/>
    </source>
</evidence>
<dbReference type="EMBL" id="QXFV01006046">
    <property type="protein sequence ID" value="KAE8962686.1"/>
    <property type="molecule type" value="Genomic_DNA"/>
</dbReference>